<evidence type="ECO:0000313" key="5">
    <source>
        <dbReference type="Proteomes" id="UP001177023"/>
    </source>
</evidence>
<evidence type="ECO:0000256" key="2">
    <source>
        <dbReference type="ARBA" id="ARBA00005375"/>
    </source>
</evidence>
<dbReference type="InterPro" id="IPR000560">
    <property type="entry name" value="His_Pase_clade-2"/>
</dbReference>
<evidence type="ECO:0000313" key="4">
    <source>
        <dbReference type="EMBL" id="CAJ0587294.1"/>
    </source>
</evidence>
<dbReference type="EMBL" id="CATQJA010002710">
    <property type="protein sequence ID" value="CAJ0587294.1"/>
    <property type="molecule type" value="Genomic_DNA"/>
</dbReference>
<dbReference type="InterPro" id="IPR033379">
    <property type="entry name" value="Acid_Pase_AS"/>
</dbReference>
<organism evidence="4 5">
    <name type="scientific">Mesorhabditis spiculigera</name>
    <dbReference type="NCBI Taxonomy" id="96644"/>
    <lineage>
        <taxon>Eukaryota</taxon>
        <taxon>Metazoa</taxon>
        <taxon>Ecdysozoa</taxon>
        <taxon>Nematoda</taxon>
        <taxon>Chromadorea</taxon>
        <taxon>Rhabditida</taxon>
        <taxon>Rhabditina</taxon>
        <taxon>Rhabditomorpha</taxon>
        <taxon>Rhabditoidea</taxon>
        <taxon>Rhabditidae</taxon>
        <taxon>Mesorhabditinae</taxon>
        <taxon>Mesorhabditis</taxon>
    </lineage>
</organism>
<accession>A0AA36DJL4</accession>
<dbReference type="PANTHER" id="PTHR11567">
    <property type="entry name" value="ACID PHOSPHATASE-RELATED"/>
    <property type="match status" value="1"/>
</dbReference>
<dbReference type="SUPFAM" id="SSF53254">
    <property type="entry name" value="Phosphoglycerate mutase-like"/>
    <property type="match status" value="1"/>
</dbReference>
<feature type="chain" id="PRO_5041437533" evidence="3">
    <location>
        <begin position="22"/>
        <end position="210"/>
    </location>
</feature>
<dbReference type="PANTHER" id="PTHR11567:SF210">
    <property type="entry name" value="ACID PHOSPHATASE 5-RELATED"/>
    <property type="match status" value="1"/>
</dbReference>
<evidence type="ECO:0000256" key="1">
    <source>
        <dbReference type="ARBA" id="ARBA00000032"/>
    </source>
</evidence>
<dbReference type="Pfam" id="PF00328">
    <property type="entry name" value="His_Phos_2"/>
    <property type="match status" value="1"/>
</dbReference>
<proteinExistence type="inferred from homology"/>
<sequence length="210" mass="24209">MRARWSPVIVLVVFLADQLRAAELVLLLAIWRHGDRAPGQLPYPNDQNSIDAWPRGWDQLTNLGMKRSYELGTFLRSRYAGRLFSKQFDHKQVFIQSSDSERAIESAQTVMAGLFPAEDNRVWNTSTGWQPIPIHTNGYGREDPLLKPTSYDCPLYRHVRDSDVRRLAKKMDKRYGPLFDWLSVETKLNVSFMNVKKLADVDIEASRSEP</sequence>
<protein>
    <submittedName>
        <fullName evidence="4">Uncharacterized protein</fullName>
    </submittedName>
</protein>
<gene>
    <name evidence="4" type="ORF">MSPICULIGERA_LOCUS25269</name>
</gene>
<reference evidence="4" key="1">
    <citation type="submission" date="2023-06" db="EMBL/GenBank/DDBJ databases">
        <authorList>
            <person name="Delattre M."/>
        </authorList>
    </citation>
    <scope>NUCLEOTIDE SEQUENCE</scope>
    <source>
        <strain evidence="4">AF72</strain>
    </source>
</reference>
<dbReference type="GO" id="GO:0003993">
    <property type="term" value="F:acid phosphatase activity"/>
    <property type="evidence" value="ECO:0007669"/>
    <property type="project" value="UniProtKB-EC"/>
</dbReference>
<dbReference type="Gene3D" id="3.40.50.1240">
    <property type="entry name" value="Phosphoglycerate mutase-like"/>
    <property type="match status" value="1"/>
</dbReference>
<dbReference type="Proteomes" id="UP001177023">
    <property type="component" value="Unassembled WGS sequence"/>
</dbReference>
<feature type="non-terminal residue" evidence="4">
    <location>
        <position position="210"/>
    </location>
</feature>
<comment type="caution">
    <text evidence="4">The sequence shown here is derived from an EMBL/GenBank/DDBJ whole genome shotgun (WGS) entry which is preliminary data.</text>
</comment>
<keyword evidence="5" id="KW-1185">Reference proteome</keyword>
<comment type="catalytic activity">
    <reaction evidence="1">
        <text>a phosphate monoester + H2O = an alcohol + phosphate</text>
        <dbReference type="Rhea" id="RHEA:15017"/>
        <dbReference type="ChEBI" id="CHEBI:15377"/>
        <dbReference type="ChEBI" id="CHEBI:30879"/>
        <dbReference type="ChEBI" id="CHEBI:43474"/>
        <dbReference type="ChEBI" id="CHEBI:67140"/>
        <dbReference type="EC" id="3.1.3.2"/>
    </reaction>
</comment>
<name>A0AA36DJL4_9BILA</name>
<feature type="signal peptide" evidence="3">
    <location>
        <begin position="1"/>
        <end position="21"/>
    </location>
</feature>
<evidence type="ECO:0000256" key="3">
    <source>
        <dbReference type="SAM" id="SignalP"/>
    </source>
</evidence>
<dbReference type="AlphaFoldDB" id="A0AA36DJL4"/>
<comment type="similarity">
    <text evidence="2">Belongs to the histidine acid phosphatase family.</text>
</comment>
<dbReference type="InterPro" id="IPR029033">
    <property type="entry name" value="His_PPase_superfam"/>
</dbReference>
<dbReference type="PROSITE" id="PS00616">
    <property type="entry name" value="HIS_ACID_PHOSPHAT_1"/>
    <property type="match status" value="1"/>
</dbReference>
<dbReference type="InterPro" id="IPR050645">
    <property type="entry name" value="Histidine_acid_phosphatase"/>
</dbReference>
<keyword evidence="3" id="KW-0732">Signal</keyword>
<dbReference type="CDD" id="cd07061">
    <property type="entry name" value="HP_HAP_like"/>
    <property type="match status" value="1"/>
</dbReference>